<feature type="binding site" evidence="9">
    <location>
        <position position="186"/>
    </location>
    <ligand>
        <name>a ribonucleoside 5'-phosphate</name>
        <dbReference type="ChEBI" id="CHEBI:58043"/>
    </ligand>
</feature>
<dbReference type="SUPFAM" id="SSF52540">
    <property type="entry name" value="P-loop containing nucleoside triphosphate hydrolases"/>
    <property type="match status" value="1"/>
</dbReference>
<keyword evidence="3 9" id="KW-0547">Nucleotide-binding</keyword>
<comment type="subunit">
    <text evidence="9">Monomer.</text>
</comment>
<dbReference type="HAMAP" id="MF_03172">
    <property type="entry name" value="Adenylate_kinase_UMP_CMP_kin"/>
    <property type="match status" value="1"/>
</dbReference>
<dbReference type="InterPro" id="IPR006266">
    <property type="entry name" value="UMP_CMP_kinase"/>
</dbReference>
<dbReference type="NCBIfam" id="TIGR01359">
    <property type="entry name" value="UMP_CMP_kin_fam"/>
    <property type="match status" value="1"/>
</dbReference>
<dbReference type="Pfam" id="PF00406">
    <property type="entry name" value="ADK"/>
    <property type="match status" value="1"/>
</dbReference>
<feature type="binding site" evidence="9">
    <location>
        <begin position="127"/>
        <end position="130"/>
    </location>
    <ligand>
        <name>a ribonucleoside 5'-phosphate</name>
        <dbReference type="ChEBI" id="CHEBI:58043"/>
    </ligand>
</feature>
<dbReference type="STRING" id="121224.E0VZN6"/>
<dbReference type="FunCoup" id="E0VZN6">
    <property type="interactions" value="1321"/>
</dbReference>
<dbReference type="GO" id="GO:0005524">
    <property type="term" value="F:ATP binding"/>
    <property type="evidence" value="ECO:0007669"/>
    <property type="project" value="UniProtKB-KW"/>
</dbReference>
<dbReference type="RefSeq" id="XP_002431580.1">
    <property type="nucleotide sequence ID" value="XM_002431535.1"/>
</dbReference>
<dbReference type="EnsemblMetazoa" id="PHUM537040-RA">
    <property type="protein sequence ID" value="PHUM537040-PA"/>
    <property type="gene ID" value="PHUM537040"/>
</dbReference>
<name>E0VZN6_PEDHC</name>
<dbReference type="GeneID" id="8235325"/>
<dbReference type="GO" id="GO:0006207">
    <property type="term" value="P:'de novo' pyrimidine nucleobase biosynthetic process"/>
    <property type="evidence" value="ECO:0007669"/>
    <property type="project" value="InterPro"/>
</dbReference>
<keyword evidence="2 9" id="KW-0808">Transferase</keyword>
<dbReference type="OrthoDB" id="442176at2759"/>
<dbReference type="InterPro" id="IPR033690">
    <property type="entry name" value="Adenylat_kinase_CS"/>
</dbReference>
<comment type="similarity">
    <text evidence="9">Belongs to the adenylate kinase family. UMP-CMP kinase subfamily.</text>
</comment>
<reference evidence="10" key="1">
    <citation type="submission" date="2007-04" db="EMBL/GenBank/DDBJ databases">
        <title>Annotation of Pediculus humanus corporis strain USDA.</title>
        <authorList>
            <person name="Kirkness E."/>
            <person name="Hannick L."/>
            <person name="Hass B."/>
            <person name="Bruggner R."/>
            <person name="Lawson D."/>
            <person name="Bidwell S."/>
            <person name="Joardar V."/>
            <person name="Caler E."/>
            <person name="Walenz B."/>
            <person name="Inman J."/>
            <person name="Schobel S."/>
            <person name="Galinsky K."/>
            <person name="Amedeo P."/>
            <person name="Strausberg R."/>
        </authorList>
    </citation>
    <scope>NUCLEOTIDE SEQUENCE</scope>
    <source>
        <strain evidence="10">USDA</strain>
    </source>
</reference>
<comment type="catalytic activity">
    <reaction evidence="9">
        <text>dCMP + ATP = dCDP + ADP</text>
        <dbReference type="Rhea" id="RHEA:25094"/>
        <dbReference type="ChEBI" id="CHEBI:30616"/>
        <dbReference type="ChEBI" id="CHEBI:57566"/>
        <dbReference type="ChEBI" id="CHEBI:58593"/>
        <dbReference type="ChEBI" id="CHEBI:456216"/>
        <dbReference type="EC" id="2.7.4.14"/>
    </reaction>
</comment>
<dbReference type="OMA" id="EQTMPVI"/>
<dbReference type="CTD" id="8235325"/>
<dbReference type="EC" id="2.7.4.14" evidence="9"/>
<organism>
    <name type="scientific">Pediculus humanus subsp. corporis</name>
    <name type="common">Body louse</name>
    <dbReference type="NCBI Taxonomy" id="121224"/>
    <lineage>
        <taxon>Eukaryota</taxon>
        <taxon>Metazoa</taxon>
        <taxon>Ecdysozoa</taxon>
        <taxon>Arthropoda</taxon>
        <taxon>Hexapoda</taxon>
        <taxon>Insecta</taxon>
        <taxon>Pterygota</taxon>
        <taxon>Neoptera</taxon>
        <taxon>Paraneoptera</taxon>
        <taxon>Psocodea</taxon>
        <taxon>Troctomorpha</taxon>
        <taxon>Phthiraptera</taxon>
        <taxon>Anoplura</taxon>
        <taxon>Pediculidae</taxon>
        <taxon>Pediculus</taxon>
    </lineage>
</organism>
<comment type="caution">
    <text evidence="9">Lacks conserved residue(s) required for the propagation of feature annotation.</text>
</comment>
<sequence>MSWTRRLYKNILLKVHACSFPFKTSEQLNNNYSIVMSGDCKPSVFFVLGAPGSGKGTQCSNIIKKYTFEHLSAGELLRTERNSPGSRFGSLIEEHMKGGTIVPAKITCSLLENGMHNSNMNYFLIDGFPRNQENVDEWNREMSKKVNLLGVLFFDCNENVCISRCLNRGASGSGRSDDNEDSLKKRFVTYKSDTMPVIDHFKEKKLVYTLDSNRNPRDVFLDVEKILNKIAPMSVKK</sequence>
<feature type="binding site" evidence="9">
    <location>
        <position position="214"/>
    </location>
    <ligand>
        <name>ATP</name>
        <dbReference type="ChEBI" id="CHEBI:30616"/>
    </ligand>
</feature>
<dbReference type="GO" id="GO:0016776">
    <property type="term" value="F:phosphotransferase activity, phosphate group as acceptor"/>
    <property type="evidence" value="ECO:0007669"/>
    <property type="project" value="InterPro"/>
</dbReference>
<evidence type="ECO:0000256" key="4">
    <source>
        <dbReference type="ARBA" id="ARBA00022777"/>
    </source>
</evidence>
<protein>
    <recommendedName>
        <fullName evidence="9">UMP-CMP kinase</fullName>
        <ecNumber evidence="9">2.7.4.14</ecNumber>
    </recommendedName>
    <alternativeName>
        <fullName evidence="9">Deoxycytidylate kinase</fullName>
        <shortName evidence="9">CK</shortName>
        <shortName evidence="9">dCMP kinase</shortName>
    </alternativeName>
    <alternativeName>
        <fullName evidence="9">Uridine monophosphate/cytidine monophosphate kinase</fullName>
        <shortName evidence="9">UMP/CMP kinase</shortName>
        <shortName evidence="9">UMP/CMPK</shortName>
    </alternativeName>
</protein>
<evidence type="ECO:0000256" key="6">
    <source>
        <dbReference type="ARBA" id="ARBA00022975"/>
    </source>
</evidence>
<comment type="domain">
    <text evidence="9">Consists of three domains, a large central CORE domain and two small peripheral domains, NMPbind and LID, which undergo movements during catalysis. The LID domain closes over the site of phosphoryl transfer upon ATP binding. Assembling and dissambling the active center during each catalytic cycle provides an effective means to prevent ATP hydrolysis.</text>
</comment>
<dbReference type="PANTHER" id="PTHR23359">
    <property type="entry name" value="NUCLEOTIDE KINASE"/>
    <property type="match status" value="1"/>
</dbReference>
<evidence type="ECO:0000256" key="2">
    <source>
        <dbReference type="ARBA" id="ARBA00022679"/>
    </source>
</evidence>
<dbReference type="AlphaFoldDB" id="E0VZN6"/>
<keyword evidence="1 9" id="KW-0963">Cytoplasm</keyword>
<feature type="binding site" evidence="9">
    <location>
        <position position="134"/>
    </location>
    <ligand>
        <name>CMP</name>
        <dbReference type="ChEBI" id="CHEBI:60377"/>
    </ligand>
</feature>
<comment type="cofactor">
    <cofactor evidence="9">
        <name>Mg(2+)</name>
        <dbReference type="ChEBI" id="CHEBI:18420"/>
    </cofactor>
    <text evidence="9">Binds 1 Mg(2+) ion per monomer.</text>
</comment>
<dbReference type="eggNOG" id="KOG3079">
    <property type="taxonomic scope" value="Eukaryota"/>
</dbReference>
<evidence type="ECO:0000256" key="1">
    <source>
        <dbReference type="ARBA" id="ARBA00022490"/>
    </source>
</evidence>
<dbReference type="InterPro" id="IPR027417">
    <property type="entry name" value="P-loop_NTPase"/>
</dbReference>
<feature type="binding site" evidence="9">
    <location>
        <begin position="100"/>
        <end position="102"/>
    </location>
    <ligand>
        <name>a ribonucleoside 5'-phosphate</name>
        <dbReference type="ChEBI" id="CHEBI:58043"/>
    </ligand>
</feature>
<dbReference type="InParanoid" id="E0VZN6"/>
<keyword evidence="4 9" id="KW-0418">Kinase</keyword>
<dbReference type="GO" id="GO:0005737">
    <property type="term" value="C:cytoplasm"/>
    <property type="evidence" value="ECO:0007669"/>
    <property type="project" value="UniProtKB-SubCell"/>
</dbReference>
<dbReference type="HOGENOM" id="CLU_032354_0_2_1"/>
<comment type="catalytic activity">
    <reaction evidence="9">
        <text>CMP + ATP = CDP + ADP</text>
        <dbReference type="Rhea" id="RHEA:11600"/>
        <dbReference type="ChEBI" id="CHEBI:30616"/>
        <dbReference type="ChEBI" id="CHEBI:58069"/>
        <dbReference type="ChEBI" id="CHEBI:60377"/>
        <dbReference type="ChEBI" id="CHEBI:456216"/>
        <dbReference type="EC" id="2.7.4.14"/>
    </reaction>
</comment>
<evidence type="ECO:0000256" key="5">
    <source>
        <dbReference type="ARBA" id="ARBA00022840"/>
    </source>
</evidence>
<dbReference type="CDD" id="cd01428">
    <property type="entry name" value="ADK"/>
    <property type="match status" value="1"/>
</dbReference>
<dbReference type="Proteomes" id="UP000009046">
    <property type="component" value="Unassembled WGS sequence"/>
</dbReference>
<keyword evidence="6 9" id="KW-0665">Pyrimidine biosynthesis</keyword>
<dbReference type="GO" id="GO:0005634">
    <property type="term" value="C:nucleus"/>
    <property type="evidence" value="ECO:0007669"/>
    <property type="project" value="UniProtKB-SubCell"/>
</dbReference>
<proteinExistence type="inferred from homology"/>
<feature type="binding site" evidence="9">
    <location>
        <position position="175"/>
    </location>
    <ligand>
        <name>a ribonucleoside 5'-phosphate</name>
        <dbReference type="ChEBI" id="CHEBI:58043"/>
    </ligand>
</feature>
<gene>
    <name evidence="11" type="primary">8235325</name>
    <name evidence="10" type="ORF">Phum_PHUM537040</name>
</gene>
<dbReference type="PROSITE" id="PS00113">
    <property type="entry name" value="ADENYLATE_KINASE"/>
    <property type="match status" value="1"/>
</dbReference>
<evidence type="ECO:0000256" key="7">
    <source>
        <dbReference type="ARBA" id="ARBA00023242"/>
    </source>
</evidence>
<reference evidence="10" key="2">
    <citation type="submission" date="2007-04" db="EMBL/GenBank/DDBJ databases">
        <title>The genome of the human body louse.</title>
        <authorList>
            <consortium name="The Human Body Louse Genome Consortium"/>
            <person name="Kirkness E."/>
            <person name="Walenz B."/>
            <person name="Hass B."/>
            <person name="Bruggner R."/>
            <person name="Strausberg R."/>
        </authorList>
    </citation>
    <scope>NUCLEOTIDE SEQUENCE</scope>
    <source>
        <strain evidence="10">USDA</strain>
    </source>
</reference>
<dbReference type="PRINTS" id="PR00094">
    <property type="entry name" value="ADENYLTKNASE"/>
</dbReference>
<dbReference type="VEuPathDB" id="VectorBase:PHUM537040"/>
<feature type="binding site" evidence="9">
    <location>
        <position position="78"/>
    </location>
    <ligand>
        <name>a ribonucleoside 5'-phosphate</name>
        <dbReference type="ChEBI" id="CHEBI:58043"/>
    </ligand>
</feature>
<dbReference type="EMBL" id="DS235854">
    <property type="protein sequence ID" value="EEB18842.1"/>
    <property type="molecule type" value="Genomic_DNA"/>
</dbReference>
<comment type="subcellular location">
    <subcellularLocation>
        <location evidence="9">Cytoplasm</location>
    </subcellularLocation>
    <subcellularLocation>
        <location evidence="9">Nucleus</location>
    </subcellularLocation>
</comment>
<keyword evidence="12" id="KW-1185">Reference proteome</keyword>
<feature type="binding site" evidence="9">
    <location>
        <position position="168"/>
    </location>
    <ligand>
        <name>ATP</name>
        <dbReference type="ChEBI" id="CHEBI:30616"/>
    </ligand>
</feature>
<comment type="function">
    <text evidence="9">Catalyzes the phosphorylation of pyrimidine nucleoside monophosphates at the expense of ATP. Plays an important role in de novo pyrimidine nucleotide biosynthesis. Has preference for UMP and CMP as phosphate acceptors.</text>
</comment>
<dbReference type="KEGG" id="phu:Phum_PHUM537040"/>
<dbReference type="GO" id="GO:0019205">
    <property type="term" value="F:nucleobase-containing compound kinase activity"/>
    <property type="evidence" value="ECO:0007669"/>
    <property type="project" value="InterPro"/>
</dbReference>
<dbReference type="GO" id="GO:0009123">
    <property type="term" value="P:nucleoside monophosphate metabolic process"/>
    <property type="evidence" value="ECO:0007669"/>
    <property type="project" value="UniProtKB-ARBA"/>
</dbReference>
<evidence type="ECO:0000313" key="11">
    <source>
        <dbReference type="EnsemblMetazoa" id="PHUM537040-PA"/>
    </source>
</evidence>
<dbReference type="Gene3D" id="3.40.50.300">
    <property type="entry name" value="P-loop containing nucleotide triphosphate hydrolases"/>
    <property type="match status" value="1"/>
</dbReference>
<evidence type="ECO:0000313" key="10">
    <source>
        <dbReference type="EMBL" id="EEB18842.1"/>
    </source>
</evidence>
<evidence type="ECO:0000256" key="8">
    <source>
        <dbReference type="ARBA" id="ARBA00048116"/>
    </source>
</evidence>
<reference evidence="11" key="3">
    <citation type="submission" date="2021-02" db="UniProtKB">
        <authorList>
            <consortium name="EnsemblMetazoa"/>
        </authorList>
    </citation>
    <scope>IDENTIFICATION</scope>
    <source>
        <strain evidence="11">USDA</strain>
    </source>
</reference>
<evidence type="ECO:0000256" key="9">
    <source>
        <dbReference type="HAMAP-Rule" id="MF_03172"/>
    </source>
</evidence>
<evidence type="ECO:0000256" key="3">
    <source>
        <dbReference type="ARBA" id="ARBA00022741"/>
    </source>
</evidence>
<dbReference type="HAMAP" id="MF_00235">
    <property type="entry name" value="Adenylate_kinase_Adk"/>
    <property type="match status" value="1"/>
</dbReference>
<feature type="binding site" evidence="9">
    <location>
        <begin position="52"/>
        <end position="57"/>
    </location>
    <ligand>
        <name>ATP</name>
        <dbReference type="ChEBI" id="CHEBI:30616"/>
    </ligand>
</feature>
<keyword evidence="7 9" id="KW-0539">Nucleus</keyword>
<comment type="catalytic activity">
    <reaction evidence="8 9">
        <text>UMP + ATP = UDP + ADP</text>
        <dbReference type="Rhea" id="RHEA:24400"/>
        <dbReference type="ChEBI" id="CHEBI:30616"/>
        <dbReference type="ChEBI" id="CHEBI:57865"/>
        <dbReference type="ChEBI" id="CHEBI:58223"/>
        <dbReference type="ChEBI" id="CHEBI:456216"/>
        <dbReference type="EC" id="2.7.4.14"/>
    </reaction>
</comment>
<accession>E0VZN6</accession>
<dbReference type="GO" id="GO:0006221">
    <property type="term" value="P:pyrimidine nucleotide biosynthetic process"/>
    <property type="evidence" value="ECO:0007669"/>
    <property type="project" value="UniProtKB-UniRule"/>
</dbReference>
<feature type="region of interest" description="NMPbind" evidence="9">
    <location>
        <begin position="72"/>
        <end position="102"/>
    </location>
</feature>
<dbReference type="EMBL" id="AAZO01006524">
    <property type="status" value="NOT_ANNOTATED_CDS"/>
    <property type="molecule type" value="Genomic_DNA"/>
</dbReference>
<keyword evidence="5 9" id="KW-0067">ATP-binding</keyword>
<evidence type="ECO:0000313" key="12">
    <source>
        <dbReference type="Proteomes" id="UP000009046"/>
    </source>
</evidence>
<dbReference type="InterPro" id="IPR000850">
    <property type="entry name" value="Adenylat/UMP-CMP_kin"/>
</dbReference>